<dbReference type="InterPro" id="IPR039436">
    <property type="entry name" value="Asteroid_dom"/>
</dbReference>
<dbReference type="GO" id="GO:0004518">
    <property type="term" value="F:nuclease activity"/>
    <property type="evidence" value="ECO:0007669"/>
    <property type="project" value="InterPro"/>
</dbReference>
<dbReference type="Proteomes" id="UP001295444">
    <property type="component" value="Chromosome 04"/>
</dbReference>
<protein>
    <submittedName>
        <fullName evidence="5">Asteroid homolog 1</fullName>
    </submittedName>
</protein>
<dbReference type="InterPro" id="IPR006085">
    <property type="entry name" value="XPG_DNA_repair_N"/>
</dbReference>
<dbReference type="AlphaFoldDB" id="A0AAD1W4H4"/>
<feature type="domain" description="XPG N-terminal" evidence="3">
    <location>
        <begin position="1"/>
        <end position="98"/>
    </location>
</feature>
<feature type="compositionally biased region" description="Polar residues" evidence="2">
    <location>
        <begin position="648"/>
        <end position="662"/>
    </location>
</feature>
<keyword evidence="6" id="KW-1185">Reference proteome</keyword>
<sequence>MGVQGLTSFLGSNIHLLTDLKLRSTKLVIDGNNLYHKLYLDSGLEQVHGGNYDSFTNLIYKFFESLSRCEINAYVVFDGGCDISDKKLETQKQRMKERIRKAQSLSKGESGQVLPLMVRDVFIKVLTKLQVNFVQCFSEADQDIAALANVLDCPVLTLDSDFCIFDLNAGYCPFSYFQWRNINPSTSENDSYIPAKCFSAKYFCNYFNINMSLLPLFATLAGNDYMNTTALEKIFSKIHSCIGSRKYSGKKHGHIHYLLDWLPAFASAEEAIIYVMNKLREQDRDAVREFLTLAMADYDLHDVQNLACFFNKGSYFSSTAIKLNLPDWVQIALAKGLLAPMISDVLLLRRTFLHVQVEDMRRASAHMITQPIRQVMYGLILNFYHDSIASHETQQSGKFYIEEFDRLENHLRKTSVEAIIMSREFSEDLSLQKLPEVSLETRLSMFVVTFGVKMSTLESVPPAHRLTIATTCYWVANSSSKVRQHHLKALVMGLVYGEACEMMTKPELHGEDIRLVYEKLRNLKKGQQCGRRRHGHEAGPNVEDLHIFCQWQCCFQTGLHFNQLLCTPLQEPDITRIYNGPLVHQLCHKLKTLSSTEDLFNSSPILDKLYRSLIQAAMSSLPPDHFQSKSKSKSGKPKKAKTAGKPAENTSGRTQTGSQSNINVGNRFASLYVDELA</sequence>
<evidence type="ECO:0000259" key="3">
    <source>
        <dbReference type="Pfam" id="PF00752"/>
    </source>
</evidence>
<proteinExistence type="inferred from homology"/>
<feature type="compositionally biased region" description="Basic residues" evidence="2">
    <location>
        <begin position="628"/>
        <end position="642"/>
    </location>
</feature>
<evidence type="ECO:0000256" key="2">
    <source>
        <dbReference type="SAM" id="MobiDB-lite"/>
    </source>
</evidence>
<dbReference type="PANTHER" id="PTHR15665:SF1">
    <property type="entry name" value="PROTEIN ASTEROID HOMOLOG 1"/>
    <property type="match status" value="1"/>
</dbReference>
<gene>
    <name evidence="5" type="ORF">PECUL_23A048278</name>
</gene>
<organism evidence="5 6">
    <name type="scientific">Pelobates cultripes</name>
    <name type="common">Western spadefoot toad</name>
    <dbReference type="NCBI Taxonomy" id="61616"/>
    <lineage>
        <taxon>Eukaryota</taxon>
        <taxon>Metazoa</taxon>
        <taxon>Chordata</taxon>
        <taxon>Craniata</taxon>
        <taxon>Vertebrata</taxon>
        <taxon>Euteleostomi</taxon>
        <taxon>Amphibia</taxon>
        <taxon>Batrachia</taxon>
        <taxon>Anura</taxon>
        <taxon>Pelobatoidea</taxon>
        <taxon>Pelobatidae</taxon>
        <taxon>Pelobates</taxon>
    </lineage>
</organism>
<feature type="domain" description="Asteroid" evidence="4">
    <location>
        <begin position="116"/>
        <end position="242"/>
    </location>
</feature>
<dbReference type="EMBL" id="OW240915">
    <property type="protein sequence ID" value="CAH2283016.1"/>
    <property type="molecule type" value="Genomic_DNA"/>
</dbReference>
<evidence type="ECO:0000256" key="1">
    <source>
        <dbReference type="ARBA" id="ARBA00007398"/>
    </source>
</evidence>
<dbReference type="InterPro" id="IPR026832">
    <property type="entry name" value="Asteroid"/>
</dbReference>
<comment type="similarity">
    <text evidence="1">Belongs to the asteroid family.</text>
</comment>
<name>A0AAD1W4H4_PELCU</name>
<evidence type="ECO:0000313" key="6">
    <source>
        <dbReference type="Proteomes" id="UP001295444"/>
    </source>
</evidence>
<dbReference type="PANTHER" id="PTHR15665">
    <property type="entry name" value="ASTEROID PROTEIN"/>
    <property type="match status" value="1"/>
</dbReference>
<dbReference type="Pfam" id="PF00752">
    <property type="entry name" value="XPG_N"/>
    <property type="match status" value="1"/>
</dbReference>
<dbReference type="Pfam" id="PF12813">
    <property type="entry name" value="XPG_I_2"/>
    <property type="match status" value="1"/>
</dbReference>
<dbReference type="Gene3D" id="3.40.50.1010">
    <property type="entry name" value="5'-nuclease"/>
    <property type="match status" value="1"/>
</dbReference>
<reference evidence="5" key="1">
    <citation type="submission" date="2022-03" db="EMBL/GenBank/DDBJ databases">
        <authorList>
            <person name="Alioto T."/>
            <person name="Alioto T."/>
            <person name="Gomez Garrido J."/>
        </authorList>
    </citation>
    <scope>NUCLEOTIDE SEQUENCE</scope>
</reference>
<feature type="region of interest" description="Disordered" evidence="2">
    <location>
        <begin position="621"/>
        <end position="662"/>
    </location>
</feature>
<evidence type="ECO:0000313" key="5">
    <source>
        <dbReference type="EMBL" id="CAH2283016.1"/>
    </source>
</evidence>
<dbReference type="SUPFAM" id="SSF88723">
    <property type="entry name" value="PIN domain-like"/>
    <property type="match status" value="1"/>
</dbReference>
<evidence type="ECO:0000259" key="4">
    <source>
        <dbReference type="Pfam" id="PF12813"/>
    </source>
</evidence>
<accession>A0AAD1W4H4</accession>
<dbReference type="InterPro" id="IPR029060">
    <property type="entry name" value="PIN-like_dom_sf"/>
</dbReference>